<comment type="caution">
    <text evidence="1">The sequence shown here is derived from an EMBL/GenBank/DDBJ whole genome shotgun (WGS) entry which is preliminary data.</text>
</comment>
<sequence>MVCRRSIGAPRAGRSVAQHRMCARAPMGGATRLMLRAGLPLKRGRTMISAESISDTLRRAMRTARSRRMVLTRAAAGLLAVTAMASASGATNAPAPETAPVADDLAAHAQSHIPASTPEYRPPVWTASAPGHPTLLLLPTLHGLASDDPRVDAALAALAQRVQAIVLEAHTQPTPEDAQTIRRIGFYPARDNLSNHMHSMTAESLARCARESGADIHAFFQTKPWLAGFSVEAVRLHQWRWQRKAGATRLHFVKSGAPLVFRGIDERLETIARRGMIPLIYLETMEQAMRLFDDMPSDDQEAFLQGVCAGLHGTSPGEISYEALQTAWAAGDVATLERLAMMRLPGESAAHYDFSQYLFVRGTEIFAATMAKDGYFYGKGPILVAVGAGHFFGPQSLLQRLREAGYAITPGHA</sequence>
<name>A0A4R5M4R0_9BURK</name>
<dbReference type="InterPro" id="IPR002816">
    <property type="entry name" value="TraB/PrgY/GumN_fam"/>
</dbReference>
<protein>
    <submittedName>
        <fullName evidence="1">TraB/GumN family protein</fullName>
    </submittedName>
</protein>
<reference evidence="1 2" key="1">
    <citation type="submission" date="2019-03" db="EMBL/GenBank/DDBJ databases">
        <title>Paraburkholderia sp. 4M-K11, isolated from subtropical forest soil.</title>
        <authorList>
            <person name="Gao Z.-H."/>
            <person name="Qiu L.-H."/>
        </authorList>
    </citation>
    <scope>NUCLEOTIDE SEQUENCE [LARGE SCALE GENOMIC DNA]</scope>
    <source>
        <strain evidence="1 2">4M-K11</strain>
    </source>
</reference>
<dbReference type="Pfam" id="PF01963">
    <property type="entry name" value="TraB_PrgY_gumN"/>
    <property type="match status" value="1"/>
</dbReference>
<dbReference type="PANTHER" id="PTHR40590:SF1">
    <property type="entry name" value="CYTOPLASMIC PROTEIN"/>
    <property type="match status" value="1"/>
</dbReference>
<gene>
    <name evidence="1" type="ORF">EYW47_26350</name>
</gene>
<dbReference type="Proteomes" id="UP000295722">
    <property type="component" value="Unassembled WGS sequence"/>
</dbReference>
<proteinExistence type="predicted"/>
<accession>A0A4R5M4R0</accession>
<dbReference type="AlphaFoldDB" id="A0A4R5M4R0"/>
<dbReference type="EMBL" id="SMRP01000016">
    <property type="protein sequence ID" value="TDG20373.1"/>
    <property type="molecule type" value="Genomic_DNA"/>
</dbReference>
<evidence type="ECO:0000313" key="2">
    <source>
        <dbReference type="Proteomes" id="UP000295722"/>
    </source>
</evidence>
<evidence type="ECO:0000313" key="1">
    <source>
        <dbReference type="EMBL" id="TDG20373.1"/>
    </source>
</evidence>
<dbReference type="InterPro" id="IPR047111">
    <property type="entry name" value="YbaP-like"/>
</dbReference>
<dbReference type="PANTHER" id="PTHR40590">
    <property type="entry name" value="CYTOPLASMIC PROTEIN-RELATED"/>
    <property type="match status" value="1"/>
</dbReference>
<dbReference type="OrthoDB" id="9025834at2"/>
<keyword evidence="2" id="KW-1185">Reference proteome</keyword>
<organism evidence="1 2">
    <name type="scientific">Paraburkholderia silviterrae</name>
    <dbReference type="NCBI Taxonomy" id="2528715"/>
    <lineage>
        <taxon>Bacteria</taxon>
        <taxon>Pseudomonadati</taxon>
        <taxon>Pseudomonadota</taxon>
        <taxon>Betaproteobacteria</taxon>
        <taxon>Burkholderiales</taxon>
        <taxon>Burkholderiaceae</taxon>
        <taxon>Paraburkholderia</taxon>
    </lineage>
</organism>
<dbReference type="CDD" id="cd14789">
    <property type="entry name" value="Tiki"/>
    <property type="match status" value="1"/>
</dbReference>